<keyword evidence="4" id="KW-1185">Reference proteome</keyword>
<dbReference type="OrthoDB" id="6352295at2759"/>
<feature type="region of interest" description="Disordered" evidence="1">
    <location>
        <begin position="52"/>
        <end position="145"/>
    </location>
</feature>
<dbReference type="AlphaFoldDB" id="Q4S566"/>
<gene>
    <name evidence="2" type="ORF">GSTENG00023871001</name>
</gene>
<organism evidence="2">
    <name type="scientific">Tetraodon nigroviridis</name>
    <name type="common">Spotted green pufferfish</name>
    <name type="synonym">Chelonodon nigroviridis</name>
    <dbReference type="NCBI Taxonomy" id="99883"/>
    <lineage>
        <taxon>Eukaryota</taxon>
        <taxon>Metazoa</taxon>
        <taxon>Chordata</taxon>
        <taxon>Craniata</taxon>
        <taxon>Vertebrata</taxon>
        <taxon>Euteleostomi</taxon>
        <taxon>Actinopterygii</taxon>
        <taxon>Neopterygii</taxon>
        <taxon>Teleostei</taxon>
        <taxon>Neoteleostei</taxon>
        <taxon>Acanthomorphata</taxon>
        <taxon>Eupercaria</taxon>
        <taxon>Tetraodontiformes</taxon>
        <taxon>Tetradontoidea</taxon>
        <taxon>Tetraodontidae</taxon>
        <taxon>Tetraodon</taxon>
    </lineage>
</organism>
<name>Q4S566_TETNG</name>
<dbReference type="STRING" id="99883.ENSTNIP00000015684"/>
<reference evidence="3" key="3">
    <citation type="submission" date="2025-05" db="UniProtKB">
        <authorList>
            <consortium name="Ensembl"/>
        </authorList>
    </citation>
    <scope>IDENTIFICATION</scope>
</reference>
<evidence type="ECO:0000313" key="2">
    <source>
        <dbReference type="EMBL" id="CAG04216.1"/>
    </source>
</evidence>
<proteinExistence type="predicted"/>
<dbReference type="GeneTree" id="ENSGT00390000003643"/>
<evidence type="ECO:0000313" key="4">
    <source>
        <dbReference type="Proteomes" id="UP000007303"/>
    </source>
</evidence>
<dbReference type="OMA" id="HRSNGGR"/>
<dbReference type="EMBL" id="CAAE01014737">
    <property type="protein sequence ID" value="CAG04216.1"/>
    <property type="molecule type" value="Genomic_DNA"/>
</dbReference>
<dbReference type="HOGENOM" id="CLU_138909_2_1_1"/>
<dbReference type="KEGG" id="tng:GSTEN00023871G001"/>
<sequence>MAEDNELEKRAIEELLRETDRARLRAETMGPTGWLKCPLQSTNKRFLLNTLRSAGPQKLPAERQDAAAATRRRSRSKSGDRKGDSSGAPLRDGPSKGGPGGHKRHQRDSCDNRDKRRDGDRDRRPRHKDNRERRHGRDTCSRAKD</sequence>
<feature type="compositionally biased region" description="Basic and acidic residues" evidence="1">
    <location>
        <begin position="107"/>
        <end position="145"/>
    </location>
</feature>
<evidence type="ECO:0000313" key="3">
    <source>
        <dbReference type="Ensembl" id="ENSTNIP00000015684.1"/>
    </source>
</evidence>
<dbReference type="InterPro" id="IPR038948">
    <property type="entry name" value="POLR1D-like"/>
</dbReference>
<protein>
    <submittedName>
        <fullName evidence="2">(spotted green pufferfish) hypothetical protein</fullName>
    </submittedName>
    <submittedName>
        <fullName evidence="3">Si:ch211-140b10.6</fullName>
    </submittedName>
</protein>
<evidence type="ECO:0000256" key="1">
    <source>
        <dbReference type="SAM" id="MobiDB-lite"/>
    </source>
</evidence>
<dbReference type="PANTHER" id="PTHR34769">
    <property type="entry name" value="RCG42593, ISOFORM CRA_A"/>
    <property type="match status" value="1"/>
</dbReference>
<reference evidence="2" key="2">
    <citation type="submission" date="2004-02" db="EMBL/GenBank/DDBJ databases">
        <authorList>
            <consortium name="Genoscope"/>
            <consortium name="Whitehead Institute Centre for Genome Research"/>
        </authorList>
    </citation>
    <scope>NUCLEOTIDE SEQUENCE</scope>
</reference>
<reference evidence="2 4" key="1">
    <citation type="journal article" date="2004" name="Nature">
        <title>Genome duplication in the teleost fish Tetraodon nigroviridis reveals the early vertebrate proto-karyotype.</title>
        <authorList>
            <person name="Jaillon O."/>
            <person name="Aury J.-M."/>
            <person name="Brunet F."/>
            <person name="Petit J.-L."/>
            <person name="Stange-Thomann N."/>
            <person name="Mauceli E."/>
            <person name="Bouneau L."/>
            <person name="Fischer C."/>
            <person name="Ozouf-Costaz C."/>
            <person name="Bernot A."/>
            <person name="Nicaud S."/>
            <person name="Jaffe D."/>
            <person name="Fisher S."/>
            <person name="Lutfalla G."/>
            <person name="Dossat C."/>
            <person name="Segurens B."/>
            <person name="Dasilva C."/>
            <person name="Salanoubat M."/>
            <person name="Levy M."/>
            <person name="Boudet N."/>
            <person name="Castellano S."/>
            <person name="Anthouard V."/>
            <person name="Jubin C."/>
            <person name="Castelli V."/>
            <person name="Katinka M."/>
            <person name="Vacherie B."/>
            <person name="Biemont C."/>
            <person name="Skalli Z."/>
            <person name="Cattolico L."/>
            <person name="Poulain J."/>
            <person name="De Berardinis V."/>
            <person name="Cruaud C."/>
            <person name="Duprat S."/>
            <person name="Brottier P."/>
            <person name="Coutanceau J.-P."/>
            <person name="Gouzy J."/>
            <person name="Parra G."/>
            <person name="Lardier G."/>
            <person name="Chapple C."/>
            <person name="McKernan K.J."/>
            <person name="McEwan P."/>
            <person name="Bosak S."/>
            <person name="Kellis M."/>
            <person name="Volff J.-N."/>
            <person name="Guigo R."/>
            <person name="Zody M.C."/>
            <person name="Mesirov J."/>
            <person name="Lindblad-Toh K."/>
            <person name="Birren B."/>
            <person name="Nusbaum C."/>
            <person name="Kahn D."/>
            <person name="Robinson-Rechavi M."/>
            <person name="Laudet V."/>
            <person name="Schachter V."/>
            <person name="Quetier F."/>
            <person name="Saurin W."/>
            <person name="Scarpelli C."/>
            <person name="Wincker P."/>
            <person name="Lander E.S."/>
            <person name="Weissenbach J."/>
            <person name="Roest Crollius H."/>
        </authorList>
    </citation>
    <scope>NUCLEOTIDE SEQUENCE [LARGE SCALE GENOMIC DNA]</scope>
</reference>
<dbReference type="Proteomes" id="UP000007303">
    <property type="component" value="Unassembled WGS sequence"/>
</dbReference>
<dbReference type="Ensembl" id="ENSTNIT00000015891.1">
    <property type="protein sequence ID" value="ENSTNIP00000015684.1"/>
    <property type="gene ID" value="ENSTNIG00000012709.1"/>
</dbReference>
<accession>Q4S566</accession>
<dbReference type="PANTHER" id="PTHR34769:SF1">
    <property type="entry name" value="RNA POLYMERASE I AND III SUBUNIT D"/>
    <property type="match status" value="1"/>
</dbReference>